<keyword evidence="2" id="KW-1185">Reference proteome</keyword>
<dbReference type="RefSeq" id="WP_345033026.1">
    <property type="nucleotide sequence ID" value="NZ_BAABEY010000036.1"/>
</dbReference>
<gene>
    <name evidence="1" type="ORF">GCM10023091_43020</name>
</gene>
<name>A0ABP8MCM0_9BACT</name>
<sequence>MKVNITSHPIIEVIGHVHSILDDMKGGERKEDSPIIDSIRVKLFEIASWVRVSELEKHNLRVELVDLFLNHLDLPE</sequence>
<comment type="caution">
    <text evidence="1">The sequence shown here is derived from an EMBL/GenBank/DDBJ whole genome shotgun (WGS) entry which is preliminary data.</text>
</comment>
<evidence type="ECO:0000313" key="2">
    <source>
        <dbReference type="Proteomes" id="UP001501508"/>
    </source>
</evidence>
<dbReference type="Proteomes" id="UP001501508">
    <property type="component" value="Unassembled WGS sequence"/>
</dbReference>
<accession>A0ABP8MCM0</accession>
<proteinExistence type="predicted"/>
<evidence type="ECO:0000313" key="1">
    <source>
        <dbReference type="EMBL" id="GAA4447689.1"/>
    </source>
</evidence>
<organism evidence="1 2">
    <name type="scientific">Ravibacter arvi</name>
    <dbReference type="NCBI Taxonomy" id="2051041"/>
    <lineage>
        <taxon>Bacteria</taxon>
        <taxon>Pseudomonadati</taxon>
        <taxon>Bacteroidota</taxon>
        <taxon>Cytophagia</taxon>
        <taxon>Cytophagales</taxon>
        <taxon>Spirosomataceae</taxon>
        <taxon>Ravibacter</taxon>
    </lineage>
</organism>
<protein>
    <submittedName>
        <fullName evidence="1">Uncharacterized protein</fullName>
    </submittedName>
</protein>
<dbReference type="EMBL" id="BAABEY010000036">
    <property type="protein sequence ID" value="GAA4447689.1"/>
    <property type="molecule type" value="Genomic_DNA"/>
</dbReference>
<reference evidence="2" key="1">
    <citation type="journal article" date="2019" name="Int. J. Syst. Evol. Microbiol.">
        <title>The Global Catalogue of Microorganisms (GCM) 10K type strain sequencing project: providing services to taxonomists for standard genome sequencing and annotation.</title>
        <authorList>
            <consortium name="The Broad Institute Genomics Platform"/>
            <consortium name="The Broad Institute Genome Sequencing Center for Infectious Disease"/>
            <person name="Wu L."/>
            <person name="Ma J."/>
        </authorList>
    </citation>
    <scope>NUCLEOTIDE SEQUENCE [LARGE SCALE GENOMIC DNA]</scope>
    <source>
        <strain evidence="2">JCM 31920</strain>
    </source>
</reference>